<accession>A0ABN7X2U5</accession>
<keyword evidence="2" id="KW-1185">Reference proteome</keyword>
<reference evidence="1 2" key="1">
    <citation type="submission" date="2021-06" db="EMBL/GenBank/DDBJ databases">
        <authorList>
            <person name="Kallberg Y."/>
            <person name="Tangrot J."/>
            <person name="Rosling A."/>
        </authorList>
    </citation>
    <scope>NUCLEOTIDE SEQUENCE [LARGE SCALE GENOMIC DNA]</scope>
    <source>
        <strain evidence="1 2">120-4 pot B 10/14</strain>
    </source>
</reference>
<sequence>FQKTSDNEEFIVSDSDNIIFDTNKKYNTEDYDLLEKEANNYLFGEWNLKNNNKKTKNNIVINKKEKENLKNNIVNDEFLYKFNKNKYENLGFLLKKKLILNTN</sequence>
<comment type="caution">
    <text evidence="1">The sequence shown here is derived from an EMBL/GenBank/DDBJ whole genome shotgun (WGS) entry which is preliminary data.</text>
</comment>
<dbReference type="EMBL" id="CAJVQB010082975">
    <property type="protein sequence ID" value="CAG8846323.1"/>
    <property type="molecule type" value="Genomic_DNA"/>
</dbReference>
<evidence type="ECO:0000313" key="1">
    <source>
        <dbReference type="EMBL" id="CAG8846323.1"/>
    </source>
</evidence>
<feature type="non-terminal residue" evidence="1">
    <location>
        <position position="1"/>
    </location>
</feature>
<organism evidence="1 2">
    <name type="scientific">Gigaspora margarita</name>
    <dbReference type="NCBI Taxonomy" id="4874"/>
    <lineage>
        <taxon>Eukaryota</taxon>
        <taxon>Fungi</taxon>
        <taxon>Fungi incertae sedis</taxon>
        <taxon>Mucoromycota</taxon>
        <taxon>Glomeromycotina</taxon>
        <taxon>Glomeromycetes</taxon>
        <taxon>Diversisporales</taxon>
        <taxon>Gigasporaceae</taxon>
        <taxon>Gigaspora</taxon>
    </lineage>
</organism>
<protein>
    <submittedName>
        <fullName evidence="1">7799_t:CDS:1</fullName>
    </submittedName>
</protein>
<proteinExistence type="predicted"/>
<dbReference type="Proteomes" id="UP000789901">
    <property type="component" value="Unassembled WGS sequence"/>
</dbReference>
<evidence type="ECO:0000313" key="2">
    <source>
        <dbReference type="Proteomes" id="UP000789901"/>
    </source>
</evidence>
<gene>
    <name evidence="1" type="ORF">GMARGA_LOCUS38111</name>
</gene>
<name>A0ABN7X2U5_GIGMA</name>